<reference evidence="8" key="2">
    <citation type="submission" date="2025-05" db="UniProtKB">
        <authorList>
            <consortium name="EnsemblMetazoa"/>
        </authorList>
    </citation>
    <scope>IDENTIFICATION</scope>
    <source>
        <strain evidence="8">Foshan</strain>
    </source>
</reference>
<organism evidence="8 9">
    <name type="scientific">Aedes albopictus</name>
    <name type="common">Asian tiger mosquito</name>
    <name type="synonym">Stegomyia albopicta</name>
    <dbReference type="NCBI Taxonomy" id="7160"/>
    <lineage>
        <taxon>Eukaryota</taxon>
        <taxon>Metazoa</taxon>
        <taxon>Ecdysozoa</taxon>
        <taxon>Arthropoda</taxon>
        <taxon>Hexapoda</taxon>
        <taxon>Insecta</taxon>
        <taxon>Pterygota</taxon>
        <taxon>Neoptera</taxon>
        <taxon>Endopterygota</taxon>
        <taxon>Diptera</taxon>
        <taxon>Nematocera</taxon>
        <taxon>Culicoidea</taxon>
        <taxon>Culicidae</taxon>
        <taxon>Culicinae</taxon>
        <taxon>Aedini</taxon>
        <taxon>Aedes</taxon>
        <taxon>Stegomyia</taxon>
    </lineage>
</organism>
<feature type="compositionally biased region" description="Basic and acidic residues" evidence="6">
    <location>
        <begin position="511"/>
        <end position="523"/>
    </location>
</feature>
<evidence type="ECO:0000259" key="7">
    <source>
        <dbReference type="PROSITE" id="PS51471"/>
    </source>
</evidence>
<dbReference type="InterPro" id="IPR035979">
    <property type="entry name" value="RBD_domain_sf"/>
</dbReference>
<sequence length="615" mass="69508">MVLSKNAEKKIHKKIKRCQQLLAREVDLKFSEAPTECIVICNAGLSTGLQQEVLLGEILQHGTTPPTVEDVVFPAGKSYCYLRFGSTEEAKTVYEGMNGIATLGQDGCVLLMAYCVGLPAEGALSEEDGLPPGLILIPAFVDEGFEAELLGAVDWAEEEEMNGSLKHRKVKHFGYEFLYGTNNVDRNKPLQRKIPSVCEKLWVKLKELHPELGWHVPEQMTVNRYEPGQGIPPHVDTHSAFQDPIVSLSLGSAIVMDFRNPEGRHLNVDLPRRSLLVMTGESRLGWTHGVTPRKMDTLRLNNSLSIRKRELRVSFTFRKLNDGPCRCQFSSLCDTYQQEARDKTDRIKENAAQLELENVHKVYNEIAKHFSETRHSPWPRISAFLESLQPGSVLLDIGCGNGKYLNLNPNLIALGCDRSDGLLKVCTERGFRVVQCDCLALPFRSECADACICIAVIHHLASLERRRQSIQEMARVLRPGGRALIYVWAKNQEANAKKSSYLRQNKQNNKPSEESTRSEKSVPIEHRVVVGGEGNASLPVHTNRTQFQHQDLLVPWKLRDVEQRQQENETKVTFLRYYHVFEETELAGLCREIAGISVEDSYYDQGNWCVIFRKD</sequence>
<evidence type="ECO:0000256" key="2">
    <source>
        <dbReference type="ARBA" id="ARBA00022603"/>
    </source>
</evidence>
<feature type="domain" description="Fe2OG dioxygenase" evidence="7">
    <location>
        <begin position="216"/>
        <end position="321"/>
    </location>
</feature>
<keyword evidence="5" id="KW-0694">RNA-binding</keyword>
<proteinExistence type="predicted"/>
<keyword evidence="9" id="KW-1185">Reference proteome</keyword>
<dbReference type="Gene3D" id="3.30.70.330">
    <property type="match status" value="1"/>
</dbReference>
<name>A0ABM1XQU9_AEDAL</name>
<dbReference type="Proteomes" id="UP000069940">
    <property type="component" value="Unassembled WGS sequence"/>
</dbReference>
<dbReference type="InterPro" id="IPR012677">
    <property type="entry name" value="Nucleotide-bd_a/b_plait_sf"/>
</dbReference>
<keyword evidence="3" id="KW-0808">Transferase</keyword>
<feature type="compositionally biased region" description="Polar residues" evidence="6">
    <location>
        <begin position="498"/>
        <end position="510"/>
    </location>
</feature>
<dbReference type="GeneID" id="109410742"/>
<accession>A0ABM1XQU9</accession>
<dbReference type="SUPFAM" id="SSF53335">
    <property type="entry name" value="S-adenosyl-L-methionine-dependent methyltransferases"/>
    <property type="match status" value="1"/>
</dbReference>
<dbReference type="InterPro" id="IPR013216">
    <property type="entry name" value="Methyltransf_11"/>
</dbReference>
<evidence type="ECO:0000256" key="4">
    <source>
        <dbReference type="ARBA" id="ARBA00022833"/>
    </source>
</evidence>
<comment type="cofactor">
    <cofactor evidence="1">
        <name>Fe(2+)</name>
        <dbReference type="ChEBI" id="CHEBI:29033"/>
    </cofactor>
</comment>
<dbReference type="CDD" id="cd02440">
    <property type="entry name" value="AdoMet_MTases"/>
    <property type="match status" value="1"/>
</dbReference>
<dbReference type="InterPro" id="IPR051422">
    <property type="entry name" value="AlkB_tRNA_MeTrf/Diox"/>
</dbReference>
<protein>
    <recommendedName>
        <fullName evidence="7">Fe2OG dioxygenase domain-containing protein</fullName>
    </recommendedName>
</protein>
<evidence type="ECO:0000256" key="6">
    <source>
        <dbReference type="SAM" id="MobiDB-lite"/>
    </source>
</evidence>
<dbReference type="PANTHER" id="PTHR13069">
    <property type="entry name" value="ALKYLATED DNA REPAIR PROTEIN ALKB HOMOLOG 8"/>
    <property type="match status" value="1"/>
</dbReference>
<evidence type="ECO:0000256" key="3">
    <source>
        <dbReference type="ARBA" id="ARBA00022679"/>
    </source>
</evidence>
<evidence type="ECO:0000256" key="1">
    <source>
        <dbReference type="ARBA" id="ARBA00001954"/>
    </source>
</evidence>
<evidence type="ECO:0000313" key="9">
    <source>
        <dbReference type="Proteomes" id="UP000069940"/>
    </source>
</evidence>
<dbReference type="PROSITE" id="PS51471">
    <property type="entry name" value="FE2OG_OXY"/>
    <property type="match status" value="1"/>
</dbReference>
<keyword evidence="4" id="KW-0862">Zinc</keyword>
<dbReference type="Gene3D" id="3.40.50.150">
    <property type="entry name" value="Vaccinia Virus protein VP39"/>
    <property type="match status" value="1"/>
</dbReference>
<dbReference type="InterPro" id="IPR029063">
    <property type="entry name" value="SAM-dependent_MTases_sf"/>
</dbReference>
<feature type="region of interest" description="Disordered" evidence="6">
    <location>
        <begin position="498"/>
        <end position="523"/>
    </location>
</feature>
<keyword evidence="2" id="KW-0489">Methyltransferase</keyword>
<reference evidence="9" key="1">
    <citation type="journal article" date="2015" name="Proc. Natl. Acad. Sci. U.S.A.">
        <title>Genome sequence of the Asian Tiger mosquito, Aedes albopictus, reveals insights into its biology, genetics, and evolution.</title>
        <authorList>
            <person name="Chen X.G."/>
            <person name="Jiang X."/>
            <person name="Gu J."/>
            <person name="Xu M."/>
            <person name="Wu Y."/>
            <person name="Deng Y."/>
            <person name="Zhang C."/>
            <person name="Bonizzoni M."/>
            <person name="Dermauw W."/>
            <person name="Vontas J."/>
            <person name="Armbruster P."/>
            <person name="Huang X."/>
            <person name="Yang Y."/>
            <person name="Zhang H."/>
            <person name="He W."/>
            <person name="Peng H."/>
            <person name="Liu Y."/>
            <person name="Wu K."/>
            <person name="Chen J."/>
            <person name="Lirakis M."/>
            <person name="Topalis P."/>
            <person name="Van Leeuwen T."/>
            <person name="Hall A.B."/>
            <person name="Jiang X."/>
            <person name="Thorpe C."/>
            <person name="Mueller R.L."/>
            <person name="Sun C."/>
            <person name="Waterhouse R.M."/>
            <person name="Yan G."/>
            <person name="Tu Z.J."/>
            <person name="Fang X."/>
            <person name="James A.A."/>
        </authorList>
    </citation>
    <scope>NUCLEOTIDE SEQUENCE [LARGE SCALE GENOMIC DNA]</scope>
    <source>
        <strain evidence="9">Foshan</strain>
    </source>
</reference>
<dbReference type="InterPro" id="IPR005123">
    <property type="entry name" value="Oxoglu/Fe-dep_dioxygenase_dom"/>
</dbReference>
<dbReference type="Pfam" id="PF13532">
    <property type="entry name" value="2OG-FeII_Oxy_2"/>
    <property type="match status" value="1"/>
</dbReference>
<dbReference type="InterPro" id="IPR037151">
    <property type="entry name" value="AlkB-like_sf"/>
</dbReference>
<dbReference type="Pfam" id="PF08241">
    <property type="entry name" value="Methyltransf_11"/>
    <property type="match status" value="1"/>
</dbReference>
<dbReference type="RefSeq" id="XP_019539800.2">
    <property type="nucleotide sequence ID" value="XM_019684255.3"/>
</dbReference>
<dbReference type="Gene3D" id="2.60.120.590">
    <property type="entry name" value="Alpha-ketoglutarate-dependent dioxygenase AlkB-like"/>
    <property type="match status" value="1"/>
</dbReference>
<dbReference type="SUPFAM" id="SSF51197">
    <property type="entry name" value="Clavaminate synthase-like"/>
    <property type="match status" value="1"/>
</dbReference>
<dbReference type="EnsemblMetazoa" id="AALFPA23_001967.R1541">
    <property type="protein sequence ID" value="AALFPA23_001967.P1541"/>
    <property type="gene ID" value="AALFPA23_001967"/>
</dbReference>
<evidence type="ECO:0000313" key="8">
    <source>
        <dbReference type="EnsemblMetazoa" id="AALFPA23_001967.P1541"/>
    </source>
</evidence>
<dbReference type="PANTHER" id="PTHR13069:SF21">
    <property type="entry name" value="ALKYLATED DNA REPAIR PROTEIN ALKB HOMOLOG 8"/>
    <property type="match status" value="1"/>
</dbReference>
<dbReference type="InterPro" id="IPR027450">
    <property type="entry name" value="AlkB-like"/>
</dbReference>
<dbReference type="SUPFAM" id="SSF54928">
    <property type="entry name" value="RNA-binding domain, RBD"/>
    <property type="match status" value="1"/>
</dbReference>
<evidence type="ECO:0000256" key="5">
    <source>
        <dbReference type="ARBA" id="ARBA00022884"/>
    </source>
</evidence>